<dbReference type="EMBL" id="NNRK01000031">
    <property type="protein sequence ID" value="OYR11718.1"/>
    <property type="molecule type" value="Genomic_DNA"/>
</dbReference>
<dbReference type="AlphaFoldDB" id="A0A256FA73"/>
<gene>
    <name evidence="1" type="ORF">CEV32_1250</name>
</gene>
<evidence type="ECO:0000313" key="1">
    <source>
        <dbReference type="EMBL" id="OYR11718.1"/>
    </source>
</evidence>
<protein>
    <submittedName>
        <fullName evidence="1">Uncharacterized protein</fullName>
    </submittedName>
</protein>
<evidence type="ECO:0000313" key="2">
    <source>
        <dbReference type="Proteomes" id="UP000216345"/>
    </source>
</evidence>
<name>A0A256FA73_9HYPH</name>
<keyword evidence="2" id="KW-1185">Reference proteome</keyword>
<proteinExistence type="predicted"/>
<sequence length="42" mass="4722">MLSGAASGLRRFLHVWGLKAGQLDMLLQLDDEDLTHKWLVVS</sequence>
<comment type="caution">
    <text evidence="1">The sequence shown here is derived from an EMBL/GenBank/DDBJ whole genome shotgun (WGS) entry which is preliminary data.</text>
</comment>
<accession>A0A256FA73</accession>
<organism evidence="1 2">
    <name type="scientific">Brucella rhizosphaerae</name>
    <dbReference type="NCBI Taxonomy" id="571254"/>
    <lineage>
        <taxon>Bacteria</taxon>
        <taxon>Pseudomonadati</taxon>
        <taxon>Pseudomonadota</taxon>
        <taxon>Alphaproteobacteria</taxon>
        <taxon>Hyphomicrobiales</taxon>
        <taxon>Brucellaceae</taxon>
        <taxon>Brucella/Ochrobactrum group</taxon>
        <taxon>Brucella</taxon>
    </lineage>
</organism>
<dbReference type="Proteomes" id="UP000216345">
    <property type="component" value="Unassembled WGS sequence"/>
</dbReference>
<reference evidence="1 2" key="1">
    <citation type="submission" date="2017-07" db="EMBL/GenBank/DDBJ databases">
        <title>Phylogenetic study on the rhizospheric bacterium Ochrobactrum sp. A44.</title>
        <authorList>
            <person name="Krzyzanowska D.M."/>
            <person name="Ossowicki A."/>
            <person name="Rajewska M."/>
            <person name="Maciag T."/>
            <person name="Kaczynski Z."/>
            <person name="Czerwicka M."/>
            <person name="Jafra S."/>
        </authorList>
    </citation>
    <scope>NUCLEOTIDE SEQUENCE [LARGE SCALE GENOMIC DNA]</scope>
    <source>
        <strain evidence="1 2">PR17</strain>
    </source>
</reference>